<evidence type="ECO:0000313" key="2">
    <source>
        <dbReference type="EMBL" id="KKK50887.1"/>
    </source>
</evidence>
<gene>
    <name evidence="2" type="ORF">LCGC14_3120500</name>
</gene>
<sequence length="24" mass="2553">MGGKSMEVGVRNVPQVGKIRSGHE</sequence>
<feature type="non-terminal residue" evidence="2">
    <location>
        <position position="24"/>
    </location>
</feature>
<evidence type="ECO:0000256" key="1">
    <source>
        <dbReference type="SAM" id="MobiDB-lite"/>
    </source>
</evidence>
<reference evidence="2" key="1">
    <citation type="journal article" date="2015" name="Nature">
        <title>Complex archaea that bridge the gap between prokaryotes and eukaryotes.</title>
        <authorList>
            <person name="Spang A."/>
            <person name="Saw J.H."/>
            <person name="Jorgensen S.L."/>
            <person name="Zaremba-Niedzwiedzka K."/>
            <person name="Martijn J."/>
            <person name="Lind A.E."/>
            <person name="van Eijk R."/>
            <person name="Schleper C."/>
            <person name="Guy L."/>
            <person name="Ettema T.J."/>
        </authorList>
    </citation>
    <scope>NUCLEOTIDE SEQUENCE</scope>
</reference>
<proteinExistence type="predicted"/>
<dbReference type="AlphaFoldDB" id="A0A0F8W2G0"/>
<protein>
    <submittedName>
        <fullName evidence="2">Uncharacterized protein</fullName>
    </submittedName>
</protein>
<organism evidence="2">
    <name type="scientific">marine sediment metagenome</name>
    <dbReference type="NCBI Taxonomy" id="412755"/>
    <lineage>
        <taxon>unclassified sequences</taxon>
        <taxon>metagenomes</taxon>
        <taxon>ecological metagenomes</taxon>
    </lineage>
</organism>
<comment type="caution">
    <text evidence="2">The sequence shown here is derived from an EMBL/GenBank/DDBJ whole genome shotgun (WGS) entry which is preliminary data.</text>
</comment>
<name>A0A0F8W2G0_9ZZZZ</name>
<accession>A0A0F8W2G0</accession>
<feature type="region of interest" description="Disordered" evidence="1">
    <location>
        <begin position="1"/>
        <end position="24"/>
    </location>
</feature>
<dbReference type="EMBL" id="LAZR01067792">
    <property type="protein sequence ID" value="KKK50887.1"/>
    <property type="molecule type" value="Genomic_DNA"/>
</dbReference>